<dbReference type="Proteomes" id="UP000565719">
    <property type="component" value="Unassembled WGS sequence"/>
</dbReference>
<keyword evidence="9 10" id="KW-0238">DNA-binding</keyword>
<evidence type="ECO:0000256" key="7">
    <source>
        <dbReference type="ARBA" id="ARBA00022801"/>
    </source>
</evidence>
<evidence type="ECO:0000256" key="5">
    <source>
        <dbReference type="ARBA" id="ARBA00022747"/>
    </source>
</evidence>
<dbReference type="SUPFAM" id="SSF52540">
    <property type="entry name" value="P-loop containing nucleoside triphosphate hydrolases"/>
    <property type="match status" value="2"/>
</dbReference>
<comment type="caution">
    <text evidence="13">The sequence shown here is derived from an EMBL/GenBank/DDBJ whole genome shotgun (WGS) entry which is preliminary data.</text>
</comment>
<dbReference type="InterPro" id="IPR014001">
    <property type="entry name" value="Helicase_ATP-bd"/>
</dbReference>
<dbReference type="InterPro" id="IPR007409">
    <property type="entry name" value="Restrct_endonuc_type1_HsdR_N"/>
</dbReference>
<evidence type="ECO:0000256" key="6">
    <source>
        <dbReference type="ARBA" id="ARBA00022759"/>
    </source>
</evidence>
<dbReference type="CDD" id="cd18030">
    <property type="entry name" value="DEXHc_RE_I_HsdR"/>
    <property type="match status" value="1"/>
</dbReference>
<dbReference type="PANTHER" id="PTHR30195:SF15">
    <property type="entry name" value="TYPE I RESTRICTION ENZYME HINDI ENDONUCLEASE SUBUNIT"/>
    <property type="match status" value="1"/>
</dbReference>
<proteinExistence type="inferred from homology"/>
<dbReference type="Pfam" id="PF11867">
    <property type="entry name" value="T1RH-like_C"/>
    <property type="match status" value="1"/>
</dbReference>
<keyword evidence="6 13" id="KW-0255">Endonuclease</keyword>
<dbReference type="InterPro" id="IPR051268">
    <property type="entry name" value="Type-I_R_enzyme_R_subunit"/>
</dbReference>
<evidence type="ECO:0000256" key="1">
    <source>
        <dbReference type="ARBA" id="ARBA00000851"/>
    </source>
</evidence>
<evidence type="ECO:0000256" key="10">
    <source>
        <dbReference type="RuleBase" id="RU364115"/>
    </source>
</evidence>
<keyword evidence="5 10" id="KW-0680">Restriction system</keyword>
<evidence type="ECO:0000313" key="14">
    <source>
        <dbReference type="Proteomes" id="UP000565719"/>
    </source>
</evidence>
<dbReference type="GO" id="GO:0009035">
    <property type="term" value="F:type I site-specific deoxyribonuclease activity"/>
    <property type="evidence" value="ECO:0007669"/>
    <property type="project" value="UniProtKB-EC"/>
</dbReference>
<reference evidence="13 14" key="1">
    <citation type="submission" date="2019-09" db="EMBL/GenBank/DDBJ databases">
        <title>Draft genome sequencing and comparative genomics of hatchery-associated Vibrios.</title>
        <authorList>
            <person name="Kehlet-Delgado H."/>
            <person name="Mueller R.S."/>
        </authorList>
    </citation>
    <scope>NUCLEOTIDE SEQUENCE [LARGE SCALE GENOMIC DNA]</scope>
    <source>
        <strain evidence="13 14">99-46-Y</strain>
    </source>
</reference>
<dbReference type="SMART" id="SM00487">
    <property type="entry name" value="DEXDc"/>
    <property type="match status" value="1"/>
</dbReference>
<comment type="function">
    <text evidence="10">Subunit R is required for both nuclease and ATPase activities, but not for modification.</text>
</comment>
<dbReference type="AlphaFoldDB" id="A0A7Y3ZWT0"/>
<dbReference type="CDD" id="cd18800">
    <property type="entry name" value="SF2_C_EcoR124I-like"/>
    <property type="match status" value="1"/>
</dbReference>
<dbReference type="NCBIfam" id="TIGR00348">
    <property type="entry name" value="hsdR"/>
    <property type="match status" value="1"/>
</dbReference>
<evidence type="ECO:0000259" key="12">
    <source>
        <dbReference type="PROSITE" id="PS51192"/>
    </source>
</evidence>
<dbReference type="Pfam" id="PF18766">
    <property type="entry name" value="SWI2_SNF2"/>
    <property type="match status" value="1"/>
</dbReference>
<evidence type="ECO:0000256" key="8">
    <source>
        <dbReference type="ARBA" id="ARBA00022840"/>
    </source>
</evidence>
<keyword evidence="11" id="KW-0175">Coiled coil</keyword>
<dbReference type="Pfam" id="PF22679">
    <property type="entry name" value="T1R_D3-like"/>
    <property type="match status" value="1"/>
</dbReference>
<dbReference type="EC" id="3.1.21.3" evidence="10"/>
<keyword evidence="8 10" id="KW-0067">ATP-binding</keyword>
<keyword evidence="4 10" id="KW-0547">Nucleotide-binding</keyword>
<comment type="catalytic activity">
    <reaction evidence="1 10">
        <text>Endonucleolytic cleavage of DNA to give random double-stranded fragments with terminal 5'-phosphates, ATP is simultaneously hydrolyzed.</text>
        <dbReference type="EC" id="3.1.21.3"/>
    </reaction>
</comment>
<comment type="similarity">
    <text evidence="2 10">Belongs to the HsdR family.</text>
</comment>
<dbReference type="InterPro" id="IPR004473">
    <property type="entry name" value="Restrct_endonuc_typeI_HsdR"/>
</dbReference>
<dbReference type="GO" id="GO:0003677">
    <property type="term" value="F:DNA binding"/>
    <property type="evidence" value="ECO:0007669"/>
    <property type="project" value="UniProtKB-KW"/>
</dbReference>
<evidence type="ECO:0000256" key="4">
    <source>
        <dbReference type="ARBA" id="ARBA00022741"/>
    </source>
</evidence>
<dbReference type="InterPro" id="IPR021810">
    <property type="entry name" value="T1RH-like_C"/>
</dbReference>
<dbReference type="GO" id="GO:0005524">
    <property type="term" value="F:ATP binding"/>
    <property type="evidence" value="ECO:0007669"/>
    <property type="project" value="UniProtKB-KW"/>
</dbReference>
<dbReference type="GO" id="GO:0009307">
    <property type="term" value="P:DNA restriction-modification system"/>
    <property type="evidence" value="ECO:0007669"/>
    <property type="project" value="UniProtKB-KW"/>
</dbReference>
<feature type="domain" description="Helicase ATP-binding" evidence="12">
    <location>
        <begin position="309"/>
        <end position="500"/>
    </location>
</feature>
<evidence type="ECO:0000256" key="9">
    <source>
        <dbReference type="ARBA" id="ARBA00023125"/>
    </source>
</evidence>
<dbReference type="CDD" id="cd22332">
    <property type="entry name" value="HsdR_N"/>
    <property type="match status" value="1"/>
</dbReference>
<protein>
    <recommendedName>
        <fullName evidence="10">Type I restriction enzyme endonuclease subunit</fullName>
        <shortName evidence="10">R protein</shortName>
        <ecNumber evidence="10">3.1.21.3</ecNumber>
    </recommendedName>
</protein>
<gene>
    <name evidence="13" type="ORF">F0225_01020</name>
</gene>
<dbReference type="InterPro" id="IPR055180">
    <property type="entry name" value="HsdR_RecA-like_helicase_dom_2"/>
</dbReference>
<comment type="subunit">
    <text evidence="10">The type I restriction/modification system is composed of three polypeptides R, M and S.</text>
</comment>
<dbReference type="Gene3D" id="3.90.1570.50">
    <property type="match status" value="1"/>
</dbReference>
<keyword evidence="7 10" id="KW-0378">Hydrolase</keyword>
<dbReference type="RefSeq" id="WP_171359602.1">
    <property type="nucleotide sequence ID" value="NZ_VTXC01000002.1"/>
</dbReference>
<sequence length="1089" mass="123587">MITEDQLEQQCLDWFKELGYQYQTGYNIAPDGPVHPATGVPERENYQQVTLQSRLMSALETLNPKVPSDTLIEVAKTVVMPPTPILIKNNQGFHQYLIEGVPVEYSVMEHDQWVTKHTHVRLIDFDDRENNQFLVVNQFTITGTKGNRRPDLVVFINGLPLAVIELKNPADDQADIWNAYNQIQTYKQEIADLFVFNAALVISDGWTARVGSLTASKERFLPWKTIAREDDKPLLEFQLETLVRGFFKPELLLDYIRYFVLFENDGDKITKKIAGYHQFHAVRAAVKATVIAATTPTNITEPRANYAETVVPGSKKAGVVWHTQGSGKSISMVCYASKLLQQPEMNNPTLVMVTDRNDLDGQLFNTFTMAQETLKQIPQQAEGRDALRDLLINRQSGGVIFTTVQKFALLDKEMAHPVLSERSNIVVVSDEAHRSQYGNKSRLVDVKDENGNVIDRRYVYGYSKYMRDALPNAAFIGFTGTPISKDDKDTRGVFGDYVSIYDIQDAVDDGATVPIYYESRLAKLDINQDEIQALNDQVEEEIGEDEETESREKIKSQWSALEKLVGAEPRIKQVAQDLVEHFTTRCETFPGKAMMVAMSREICVDLYNAIVAIKPEWHSDDPNKGAIKIVMTGSAADKAKMQPHIHDKKTKKLFEKRYKDTDDELQLVIVRDMWLTGFDAPCCHTMYIDKPMKGHNLMQAIARVNRVFKDKPGGLVVDYIGIANELKNALKTYTGSHGKGKPTVNTAEAFAVLMEKIDIIRGMFATPINNKADGSVDGDVFNYRPDFETKPLQLLPGAVNHISGLCHRNNKGELVRDGKRRFLDVMAALMKAYSLCNTLDEVDGYKNEIAFYGAIKTAFLKHSTVDTKRSDEQRNSALRQILNNAIVADGVDDIFKTVGLDKPNIGLLSEEFLEDVKNMKEKNLAVELLEKLLRDEVKARMKNDVVQEKKYSERIMESLRKYHNRSIETAQVIEELIQWAKEMQADAEMMDKLNLSTDEIAFYRALIVNEASVRTLGDDNLRQMAIELTHQLRKSATVDWQKRESVRARMRNLVRRLLRRWKYPPDAAEEAIKLVLEQAEVLADGWYAS</sequence>
<name>A0A7Y3ZWT0_9VIBR</name>
<evidence type="ECO:0000313" key="13">
    <source>
        <dbReference type="EMBL" id="NOH69924.1"/>
    </source>
</evidence>
<dbReference type="Pfam" id="PF04313">
    <property type="entry name" value="HSDR_N"/>
    <property type="match status" value="1"/>
</dbReference>
<dbReference type="EMBL" id="VTXC01000002">
    <property type="protein sequence ID" value="NOH69924.1"/>
    <property type="molecule type" value="Genomic_DNA"/>
</dbReference>
<organism evidence="13 14">
    <name type="scientific">Vibrio pectenicida</name>
    <dbReference type="NCBI Taxonomy" id="62763"/>
    <lineage>
        <taxon>Bacteria</taxon>
        <taxon>Pseudomonadati</taxon>
        <taxon>Pseudomonadota</taxon>
        <taxon>Gammaproteobacteria</taxon>
        <taxon>Vibrionales</taxon>
        <taxon>Vibrionaceae</taxon>
        <taxon>Vibrio</taxon>
    </lineage>
</organism>
<accession>A0A7Y3ZWT0</accession>
<dbReference type="PROSITE" id="PS51192">
    <property type="entry name" value="HELICASE_ATP_BIND_1"/>
    <property type="match status" value="1"/>
</dbReference>
<dbReference type="InterPro" id="IPR027417">
    <property type="entry name" value="P-loop_NTPase"/>
</dbReference>
<dbReference type="InterPro" id="IPR040980">
    <property type="entry name" value="SWI2_SNF2"/>
</dbReference>
<evidence type="ECO:0000256" key="11">
    <source>
        <dbReference type="SAM" id="Coils"/>
    </source>
</evidence>
<evidence type="ECO:0000256" key="2">
    <source>
        <dbReference type="ARBA" id="ARBA00008598"/>
    </source>
</evidence>
<dbReference type="PANTHER" id="PTHR30195">
    <property type="entry name" value="TYPE I SITE-SPECIFIC DEOXYRIBONUCLEASE PROTEIN SUBUNIT M AND R"/>
    <property type="match status" value="1"/>
</dbReference>
<evidence type="ECO:0000256" key="3">
    <source>
        <dbReference type="ARBA" id="ARBA00022722"/>
    </source>
</evidence>
<dbReference type="Gene3D" id="3.40.50.300">
    <property type="entry name" value="P-loop containing nucleotide triphosphate hydrolases"/>
    <property type="match status" value="2"/>
</dbReference>
<keyword evidence="3" id="KW-0540">Nuclease</keyword>
<feature type="coiled-coil region" evidence="11">
    <location>
        <begin position="521"/>
        <end position="551"/>
    </location>
</feature>